<proteinExistence type="predicted"/>
<dbReference type="PANTHER" id="PTHR34921:SF1">
    <property type="entry name" value="MEIOTIC RECOMBINATION PROTEIN REC114"/>
    <property type="match status" value="1"/>
</dbReference>
<dbReference type="GeneID" id="116295121"/>
<dbReference type="InParanoid" id="A0A6P8HQQ8"/>
<keyword evidence="1" id="KW-1185">Reference proteome</keyword>
<dbReference type="KEGG" id="aten:116295121"/>
<sequence length="231" mass="26056">MSISRFWPLERFSRCISMSSTGQSSLSHRNPANWKEISKDNSSDLQISYTDSNHLIISYMSKGQNQILENFSLFESKKWLRAAVKGDSVLFMYKHNDSTRRFRIKFSTTSSQSSTDSCHDFVSKMSLHFDVREIPVTEGESQIPMEDSQMLTSSQQSGTSDDVTGAVMTLTEVAGKSTRSCSNDFPKAYESSNIPTSRLGLFMRLCLTDSNFPAFVEEVEKELLDLTSKKA</sequence>
<name>A0A6P8HQQ8_ACTTE</name>
<dbReference type="OrthoDB" id="6479200at2759"/>
<organism evidence="1 2">
    <name type="scientific">Actinia tenebrosa</name>
    <name type="common">Australian red waratah sea anemone</name>
    <dbReference type="NCBI Taxonomy" id="6105"/>
    <lineage>
        <taxon>Eukaryota</taxon>
        <taxon>Metazoa</taxon>
        <taxon>Cnidaria</taxon>
        <taxon>Anthozoa</taxon>
        <taxon>Hexacorallia</taxon>
        <taxon>Actiniaria</taxon>
        <taxon>Actiniidae</taxon>
        <taxon>Actinia</taxon>
    </lineage>
</organism>
<reference evidence="2" key="1">
    <citation type="submission" date="2025-08" db="UniProtKB">
        <authorList>
            <consortium name="RefSeq"/>
        </authorList>
    </citation>
    <scope>IDENTIFICATION</scope>
    <source>
        <tissue evidence="2">Tentacle</tissue>
    </source>
</reference>
<protein>
    <submittedName>
        <fullName evidence="2">Meiotic recombination protein REC114-like</fullName>
    </submittedName>
</protein>
<dbReference type="FunCoup" id="A0A6P8HQQ8">
    <property type="interactions" value="1"/>
</dbReference>
<evidence type="ECO:0000313" key="2">
    <source>
        <dbReference type="RefSeq" id="XP_031558719.1"/>
    </source>
</evidence>
<dbReference type="PANTHER" id="PTHR34921">
    <property type="entry name" value="MEIOTIC RECOMBINATION PROTEIN REC114"/>
    <property type="match status" value="1"/>
</dbReference>
<accession>A0A6P8HQQ8</accession>
<dbReference type="InterPro" id="IPR029168">
    <property type="entry name" value="REC114L"/>
</dbReference>
<dbReference type="AlphaFoldDB" id="A0A6P8HQQ8"/>
<dbReference type="Pfam" id="PF15165">
    <property type="entry name" value="REC114-like"/>
    <property type="match status" value="1"/>
</dbReference>
<gene>
    <name evidence="2" type="primary">LOC116295121</name>
</gene>
<dbReference type="RefSeq" id="XP_031558719.1">
    <property type="nucleotide sequence ID" value="XM_031702859.1"/>
</dbReference>
<evidence type="ECO:0000313" key="1">
    <source>
        <dbReference type="Proteomes" id="UP000515163"/>
    </source>
</evidence>
<dbReference type="Proteomes" id="UP000515163">
    <property type="component" value="Unplaced"/>
</dbReference>